<organism evidence="2 3">
    <name type="scientific">Frankia canadensis</name>
    <dbReference type="NCBI Taxonomy" id="1836972"/>
    <lineage>
        <taxon>Bacteria</taxon>
        <taxon>Bacillati</taxon>
        <taxon>Actinomycetota</taxon>
        <taxon>Actinomycetes</taxon>
        <taxon>Frankiales</taxon>
        <taxon>Frankiaceae</taxon>
        <taxon>Frankia</taxon>
    </lineage>
</organism>
<feature type="compositionally biased region" description="Low complexity" evidence="1">
    <location>
        <begin position="235"/>
        <end position="244"/>
    </location>
</feature>
<gene>
    <name evidence="2" type="ORF">FRACA_270029</name>
</gene>
<evidence type="ECO:0000256" key="1">
    <source>
        <dbReference type="SAM" id="MobiDB-lite"/>
    </source>
</evidence>
<name>A0A2I2KSS0_9ACTN</name>
<evidence type="ECO:0000313" key="3">
    <source>
        <dbReference type="Proteomes" id="UP000234331"/>
    </source>
</evidence>
<feature type="compositionally biased region" description="Low complexity" evidence="1">
    <location>
        <begin position="129"/>
        <end position="143"/>
    </location>
</feature>
<protein>
    <submittedName>
        <fullName evidence="2">Uncharacterized protein</fullName>
    </submittedName>
</protein>
<feature type="region of interest" description="Disordered" evidence="1">
    <location>
        <begin position="224"/>
        <end position="244"/>
    </location>
</feature>
<evidence type="ECO:0000313" key="2">
    <source>
        <dbReference type="EMBL" id="SNQ48712.1"/>
    </source>
</evidence>
<feature type="compositionally biased region" description="Pro residues" evidence="1">
    <location>
        <begin position="224"/>
        <end position="234"/>
    </location>
</feature>
<dbReference type="Proteomes" id="UP000234331">
    <property type="component" value="Unassembled WGS sequence"/>
</dbReference>
<dbReference type="AlphaFoldDB" id="A0A2I2KSS0"/>
<dbReference type="OrthoDB" id="275232at2"/>
<accession>A0A2I2KSS0</accession>
<keyword evidence="3" id="KW-1185">Reference proteome</keyword>
<dbReference type="EMBL" id="FZMO01000190">
    <property type="protein sequence ID" value="SNQ48712.1"/>
    <property type="molecule type" value="Genomic_DNA"/>
</dbReference>
<reference evidence="2 3" key="1">
    <citation type="submission" date="2017-06" db="EMBL/GenBank/DDBJ databases">
        <authorList>
            <person name="Kim H.J."/>
            <person name="Triplett B.A."/>
        </authorList>
    </citation>
    <scope>NUCLEOTIDE SEQUENCE [LARGE SCALE GENOMIC DNA]</scope>
    <source>
        <strain evidence="2">FRACA_ARgP5</strain>
    </source>
</reference>
<feature type="region of interest" description="Disordered" evidence="1">
    <location>
        <begin position="98"/>
        <end position="166"/>
    </location>
</feature>
<proteinExistence type="predicted"/>
<sequence length="441" mass="46621">MTEALERDGAPDSAGDAETWHRALLGLAGRLPDDLVCEARAWLAADLRLDVAQAIAFTATGGQVDLDDAELRLIRDELAGSGLDGDLVLALDQLTRDPAPAPGVPGPHSTISQPSGYQRPGEQPPGSFPDAASAPVVPPVGVAWEFRSGDPADDGPGAAMPRDLTGDPGAVPLSVIDQAIVDAVRDEPTAVGLWRSWRVPAGGLSWPRPRRVYIVTVASMPPVEPPSLPSPPSEPAASPLARSRPAQVAARLGAVLAATGELDPQVEVCPTGVEPPSYQGCARLCGALLWARRPAAEVTIARVFDEVDPVTGPGFAADRPRLSDPDTRADLLRRLDLGIPVLGTSARMTDVLDPDRGEVVPMTFRTDGVWVWTDTTSYYLDQHGIVPDPDLVRHLLADPAAADADEVALHRVLANLLGRPTREPVWVVPQMDEPTSAPVMP</sequence>
<dbReference type="RefSeq" id="WP_101832336.1">
    <property type="nucleotide sequence ID" value="NZ_FZMO01000190.1"/>
</dbReference>